<sequence length="465" mass="48626">MSVRNGGRVVVLGVIALMAAWTALGSGQAEPGEQGSVRVEPAPALTLPPELDDFYRPAAGAVAAAQPGEILRARAIHPAFMGIVQLNVDAWQLLYRTTNSHGEPISTVTTILKPRGPAPAGGAKLLSYQIAEDSVAQYCAPSYVAQSGAIPVDYVNAAETLIPIAAGLGQGWTVAMPDYQGPNSAYGASRMNAQATLDGIRAAENFAPAQLNGPQTPTALWGYSGGTIPSAFVPEIKQSYAPELNIVGVAAGGVAAGDYAEVVRHNNGGVYAGLISAAIVGIATEYPDMQRVMREKVDLLGQFVMASKKVLCHPQGATLFPGFNYFGSFQGGDPLSLPEIRAAIADNSLGQQKPTVPIYFYHAQHDELIPIAGTDAIVDKYCAEGAPSVTYVREFLAEHISGVPAHLPGAFFWLKDRLNGVAVPAGCSITSPVSAFTEPQFGQALSEILPPLAQALVGQAIGRQK</sequence>
<dbReference type="SUPFAM" id="SSF53474">
    <property type="entry name" value="alpha/beta-Hydrolases"/>
    <property type="match status" value="1"/>
</dbReference>
<reference evidence="1 2" key="1">
    <citation type="submission" date="2019-07" db="EMBL/GenBank/DDBJ databases">
        <title>Whole genome shotgun sequence of Nocardia ninae NBRC 108245.</title>
        <authorList>
            <person name="Hosoyama A."/>
            <person name="Uohara A."/>
            <person name="Ohji S."/>
            <person name="Ichikawa N."/>
        </authorList>
    </citation>
    <scope>NUCLEOTIDE SEQUENCE [LARGE SCALE GENOMIC DNA]</scope>
    <source>
        <strain evidence="1 2">NBRC 108245</strain>
    </source>
</reference>
<dbReference type="Proteomes" id="UP000321424">
    <property type="component" value="Unassembled WGS sequence"/>
</dbReference>
<dbReference type="PIRSF" id="PIRSF029171">
    <property type="entry name" value="Esterase_LipA"/>
    <property type="match status" value="1"/>
</dbReference>
<accession>A0A511MUA2</accession>
<dbReference type="RefSeq" id="WP_147142665.1">
    <property type="nucleotide sequence ID" value="NZ_BJXA01000108.1"/>
</dbReference>
<dbReference type="GO" id="GO:0016042">
    <property type="term" value="P:lipid catabolic process"/>
    <property type="evidence" value="ECO:0007669"/>
    <property type="project" value="InterPro"/>
</dbReference>
<keyword evidence="2" id="KW-1185">Reference proteome</keyword>
<dbReference type="AlphaFoldDB" id="A0A511MUA2"/>
<dbReference type="InterPro" id="IPR029058">
    <property type="entry name" value="AB_hydrolase_fold"/>
</dbReference>
<dbReference type="EMBL" id="BJXA01000108">
    <property type="protein sequence ID" value="GEM43656.1"/>
    <property type="molecule type" value="Genomic_DNA"/>
</dbReference>
<dbReference type="PANTHER" id="PTHR34853:SF1">
    <property type="entry name" value="LIPASE 5"/>
    <property type="match status" value="1"/>
</dbReference>
<dbReference type="Gene3D" id="3.40.50.1820">
    <property type="entry name" value="alpha/beta hydrolase"/>
    <property type="match status" value="1"/>
</dbReference>
<organism evidence="1 2">
    <name type="scientific">Nocardia ninae NBRC 108245</name>
    <dbReference type="NCBI Taxonomy" id="1210091"/>
    <lineage>
        <taxon>Bacteria</taxon>
        <taxon>Bacillati</taxon>
        <taxon>Actinomycetota</taxon>
        <taxon>Actinomycetes</taxon>
        <taxon>Mycobacteriales</taxon>
        <taxon>Nocardiaceae</taxon>
        <taxon>Nocardia</taxon>
    </lineage>
</organism>
<evidence type="ECO:0000313" key="1">
    <source>
        <dbReference type="EMBL" id="GEM43656.1"/>
    </source>
</evidence>
<dbReference type="OrthoDB" id="9798122at2"/>
<gene>
    <name evidence="1" type="ORF">NN4_81750</name>
</gene>
<dbReference type="GO" id="GO:0004806">
    <property type="term" value="F:triacylglycerol lipase activity"/>
    <property type="evidence" value="ECO:0007669"/>
    <property type="project" value="InterPro"/>
</dbReference>
<comment type="caution">
    <text evidence="1">The sequence shown here is derived from an EMBL/GenBank/DDBJ whole genome shotgun (WGS) entry which is preliminary data.</text>
</comment>
<name>A0A511MUA2_9NOCA</name>
<dbReference type="Gene3D" id="1.10.260.130">
    <property type="match status" value="1"/>
</dbReference>
<proteinExistence type="predicted"/>
<evidence type="ECO:0000313" key="2">
    <source>
        <dbReference type="Proteomes" id="UP000321424"/>
    </source>
</evidence>
<dbReference type="Pfam" id="PF03583">
    <property type="entry name" value="LIP"/>
    <property type="match status" value="1"/>
</dbReference>
<dbReference type="InterPro" id="IPR005152">
    <property type="entry name" value="Lipase_secreted"/>
</dbReference>
<protein>
    <submittedName>
        <fullName evidence="1">Putative inactive lipase</fullName>
    </submittedName>
</protein>
<dbReference type="PANTHER" id="PTHR34853">
    <property type="match status" value="1"/>
</dbReference>